<accession>A0A975BHC2</accession>
<sequence length="43" mass="5456">MFFILIFCSLVFHVVLRYMPNRIIYINIFYLSINEYNFFKKKR</sequence>
<evidence type="ECO:0000313" key="2">
    <source>
        <dbReference type="Proteomes" id="UP000663722"/>
    </source>
</evidence>
<reference evidence="1" key="1">
    <citation type="journal article" date="2021" name="Microb. Physiol.">
        <title>Proteogenomic Insights into the Physiology of Marine, Sulfate-Reducing, Filamentous Desulfonema limicola and Desulfonema magnum.</title>
        <authorList>
            <person name="Schnaars V."/>
            <person name="Wohlbrand L."/>
            <person name="Scheve S."/>
            <person name="Hinrichs C."/>
            <person name="Reinhardt R."/>
            <person name="Rabus R."/>
        </authorList>
    </citation>
    <scope>NUCLEOTIDE SEQUENCE</scope>
    <source>
        <strain evidence="1">4be13</strain>
    </source>
</reference>
<dbReference type="Proteomes" id="UP000663722">
    <property type="component" value="Chromosome"/>
</dbReference>
<proteinExistence type="predicted"/>
<dbReference type="KEGG" id="dmm:dnm_013280"/>
<dbReference type="AlphaFoldDB" id="A0A975BHC2"/>
<gene>
    <name evidence="1" type="ORF">dnm_013280</name>
</gene>
<dbReference type="EMBL" id="CP061800">
    <property type="protein sequence ID" value="QTA85323.1"/>
    <property type="molecule type" value="Genomic_DNA"/>
</dbReference>
<protein>
    <submittedName>
        <fullName evidence="1">Uncharacterized protein</fullName>
    </submittedName>
</protein>
<organism evidence="1 2">
    <name type="scientific">Desulfonema magnum</name>
    <dbReference type="NCBI Taxonomy" id="45655"/>
    <lineage>
        <taxon>Bacteria</taxon>
        <taxon>Pseudomonadati</taxon>
        <taxon>Thermodesulfobacteriota</taxon>
        <taxon>Desulfobacteria</taxon>
        <taxon>Desulfobacterales</taxon>
        <taxon>Desulfococcaceae</taxon>
        <taxon>Desulfonema</taxon>
    </lineage>
</organism>
<keyword evidence="2" id="KW-1185">Reference proteome</keyword>
<evidence type="ECO:0000313" key="1">
    <source>
        <dbReference type="EMBL" id="QTA85323.1"/>
    </source>
</evidence>
<name>A0A975BHC2_9BACT</name>